<dbReference type="Pfam" id="PF08327">
    <property type="entry name" value="AHSA1"/>
    <property type="match status" value="1"/>
</dbReference>
<evidence type="ECO:0000313" key="4">
    <source>
        <dbReference type="Proteomes" id="UP000199137"/>
    </source>
</evidence>
<dbReference type="Gene3D" id="3.30.530.20">
    <property type="match status" value="1"/>
</dbReference>
<reference evidence="3 4" key="1">
    <citation type="submission" date="2016-10" db="EMBL/GenBank/DDBJ databases">
        <authorList>
            <person name="de Groot N.N."/>
        </authorList>
    </citation>
    <scope>NUCLEOTIDE SEQUENCE [LARGE SCALE GENOMIC DNA]</scope>
    <source>
        <strain evidence="3 4">DSM 44637</strain>
    </source>
</reference>
<dbReference type="InterPro" id="IPR023393">
    <property type="entry name" value="START-like_dom_sf"/>
</dbReference>
<protein>
    <submittedName>
        <fullName evidence="3">Activator of Hsp90 ATPase homolog 1-like protein</fullName>
    </submittedName>
</protein>
<name>A0A1I5I0G0_9PSEU</name>
<dbReference type="InterPro" id="IPR013538">
    <property type="entry name" value="ASHA1/2-like_C"/>
</dbReference>
<proteinExistence type="inferred from homology"/>
<dbReference type="STRING" id="112413.SAMN05421854_102196"/>
<comment type="similarity">
    <text evidence="1">Belongs to the AHA1 family.</text>
</comment>
<sequence length="56" mass="6064">MKPMPGARAHGLADSIDLVLPRTFRAPIDDVWAAITEPERTARWFGPGRATGHPVG</sequence>
<evidence type="ECO:0000259" key="2">
    <source>
        <dbReference type="Pfam" id="PF08327"/>
    </source>
</evidence>
<feature type="domain" description="Activator of Hsp90 ATPase homologue 1/2-like C-terminal" evidence="2">
    <location>
        <begin position="25"/>
        <end position="46"/>
    </location>
</feature>
<evidence type="ECO:0000313" key="3">
    <source>
        <dbReference type="EMBL" id="SFO54007.1"/>
    </source>
</evidence>
<dbReference type="RefSeq" id="WP_232791623.1">
    <property type="nucleotide sequence ID" value="NZ_FOWC01000002.1"/>
</dbReference>
<dbReference type="AlphaFoldDB" id="A0A1I5I0G0"/>
<gene>
    <name evidence="3" type="ORF">SAMN05421854_102196</name>
</gene>
<dbReference type="SUPFAM" id="SSF55961">
    <property type="entry name" value="Bet v1-like"/>
    <property type="match status" value="1"/>
</dbReference>
<accession>A0A1I5I0G0</accession>
<dbReference type="EMBL" id="FOWC01000002">
    <property type="protein sequence ID" value="SFO54007.1"/>
    <property type="molecule type" value="Genomic_DNA"/>
</dbReference>
<dbReference type="Proteomes" id="UP000199137">
    <property type="component" value="Unassembled WGS sequence"/>
</dbReference>
<organism evidence="3 4">
    <name type="scientific">Amycolatopsis rubida</name>
    <dbReference type="NCBI Taxonomy" id="112413"/>
    <lineage>
        <taxon>Bacteria</taxon>
        <taxon>Bacillati</taxon>
        <taxon>Actinomycetota</taxon>
        <taxon>Actinomycetes</taxon>
        <taxon>Pseudonocardiales</taxon>
        <taxon>Pseudonocardiaceae</taxon>
        <taxon>Amycolatopsis</taxon>
    </lineage>
</organism>
<evidence type="ECO:0000256" key="1">
    <source>
        <dbReference type="ARBA" id="ARBA00006817"/>
    </source>
</evidence>